<name>A0A809SI57_9PROT</name>
<dbReference type="InterPro" id="IPR003607">
    <property type="entry name" value="HD/PDEase_dom"/>
</dbReference>
<dbReference type="SUPFAM" id="SSF52172">
    <property type="entry name" value="CheY-like"/>
    <property type="match status" value="1"/>
</dbReference>
<dbReference type="Pfam" id="PF00072">
    <property type="entry name" value="Response_reg"/>
    <property type="match status" value="1"/>
</dbReference>
<sequence length="384" mass="42956">MEDTYSHISSRRPQLLIVDDEYVNRSILKALLNLNPDYEVFSAESGTSALQLIAEHPEIDLVLLDILMPGMSGYEVCQALKSNPETAHIRVIFVTAMSHDIDEEYGLKLGAVDYITKPYSPTIVLARVHTHLTLAAIEDALRHQNELLEVRVQERTQELQRTQDATILCLASLAETRDNETGAHILRTQNYVRALAIKLQDHDHFQAQLPQPVIDLLYKSAPLHDIGKVGVPDYILLKQGKLTPDEWQLMRQHTTYGYNSLLMATDYLGSSSFLKLAAEIALTHHEKWDGSGYPQGLKGNDIPLSGRLMALADVYDALISRRCYKEPYPHEEAVRMIVAGSGTHFDPDIVNAFLELKSNFNDIALAYTDAAHGTPPHPTGKLPM</sequence>
<evidence type="ECO:0000313" key="5">
    <source>
        <dbReference type="Proteomes" id="UP000463939"/>
    </source>
</evidence>
<dbReference type="InterPro" id="IPR011006">
    <property type="entry name" value="CheY-like_superfamily"/>
</dbReference>
<keyword evidence="5" id="KW-1185">Reference proteome</keyword>
<organism evidence="4 5">
    <name type="scientific">Sulfuriferula nivalis</name>
    <dbReference type="NCBI Taxonomy" id="2675298"/>
    <lineage>
        <taxon>Bacteria</taxon>
        <taxon>Pseudomonadati</taxon>
        <taxon>Pseudomonadota</taxon>
        <taxon>Betaproteobacteria</taxon>
        <taxon>Nitrosomonadales</taxon>
        <taxon>Sulfuricellaceae</taxon>
        <taxon>Sulfuriferula</taxon>
    </lineage>
</organism>
<feature type="modified residue" description="4-aspartylphosphate" evidence="1">
    <location>
        <position position="65"/>
    </location>
</feature>
<accession>A0A809SI57</accession>
<feature type="domain" description="HD-GYP" evidence="3">
    <location>
        <begin position="159"/>
        <end position="369"/>
    </location>
</feature>
<dbReference type="InterPro" id="IPR052020">
    <property type="entry name" value="Cyclic_di-GMP/3'3'-cGAMP_PDE"/>
</dbReference>
<dbReference type="GO" id="GO:0000160">
    <property type="term" value="P:phosphorelay signal transduction system"/>
    <property type="evidence" value="ECO:0007669"/>
    <property type="project" value="InterPro"/>
</dbReference>
<keyword evidence="1" id="KW-0597">Phosphoprotein</keyword>
<dbReference type="SUPFAM" id="SSF109604">
    <property type="entry name" value="HD-domain/PDEase-like"/>
    <property type="match status" value="1"/>
</dbReference>
<feature type="domain" description="Response regulatory" evidence="2">
    <location>
        <begin position="14"/>
        <end position="132"/>
    </location>
</feature>
<evidence type="ECO:0000313" key="4">
    <source>
        <dbReference type="EMBL" id="BBP01450.1"/>
    </source>
</evidence>
<dbReference type="PROSITE" id="PS51832">
    <property type="entry name" value="HD_GYP"/>
    <property type="match status" value="1"/>
</dbReference>
<evidence type="ECO:0000259" key="3">
    <source>
        <dbReference type="PROSITE" id="PS51832"/>
    </source>
</evidence>
<dbReference type="EMBL" id="AP021881">
    <property type="protein sequence ID" value="BBP01450.1"/>
    <property type="molecule type" value="Genomic_DNA"/>
</dbReference>
<gene>
    <name evidence="4" type="ORF">SFSGTM_21580</name>
</gene>
<evidence type="ECO:0000259" key="2">
    <source>
        <dbReference type="PROSITE" id="PS50110"/>
    </source>
</evidence>
<evidence type="ECO:0000256" key="1">
    <source>
        <dbReference type="PROSITE-ProRule" id="PRU00169"/>
    </source>
</evidence>
<dbReference type="InterPro" id="IPR037522">
    <property type="entry name" value="HD_GYP_dom"/>
</dbReference>
<dbReference type="InterPro" id="IPR001789">
    <property type="entry name" value="Sig_transdc_resp-reg_receiver"/>
</dbReference>
<dbReference type="GO" id="GO:0008081">
    <property type="term" value="F:phosphoric diester hydrolase activity"/>
    <property type="evidence" value="ECO:0007669"/>
    <property type="project" value="UniProtKB-ARBA"/>
</dbReference>
<dbReference type="Proteomes" id="UP000463939">
    <property type="component" value="Chromosome"/>
</dbReference>
<dbReference type="PANTHER" id="PTHR45228:SF5">
    <property type="entry name" value="CYCLIC DI-GMP PHOSPHODIESTERASE VC_1348-RELATED"/>
    <property type="match status" value="1"/>
</dbReference>
<dbReference type="Gene3D" id="1.10.3210.10">
    <property type="entry name" value="Hypothetical protein af1432"/>
    <property type="match status" value="1"/>
</dbReference>
<reference evidence="5" key="1">
    <citation type="submission" date="2019-11" db="EMBL/GenBank/DDBJ databases">
        <title>Isolation and characterization of a novel species in the genus Sulfuriferula.</title>
        <authorList>
            <person name="Mochizuki J."/>
            <person name="Kojima H."/>
            <person name="Fukui M."/>
        </authorList>
    </citation>
    <scope>NUCLEOTIDE SEQUENCE [LARGE SCALE GENOMIC DNA]</scope>
    <source>
        <strain evidence="5">SGTM</strain>
    </source>
</reference>
<dbReference type="KEGG" id="sniv:SFSGTM_21580"/>
<dbReference type="SMART" id="SM00471">
    <property type="entry name" value="HDc"/>
    <property type="match status" value="1"/>
</dbReference>
<protein>
    <submittedName>
        <fullName evidence="4">Two-component system response regulator</fullName>
    </submittedName>
</protein>
<dbReference type="PANTHER" id="PTHR45228">
    <property type="entry name" value="CYCLIC DI-GMP PHOSPHODIESTERASE TM_0186-RELATED"/>
    <property type="match status" value="1"/>
</dbReference>
<dbReference type="CDD" id="cd00077">
    <property type="entry name" value="HDc"/>
    <property type="match status" value="1"/>
</dbReference>
<dbReference type="Gene3D" id="3.40.50.2300">
    <property type="match status" value="1"/>
</dbReference>
<dbReference type="RefSeq" id="WP_162085227.1">
    <property type="nucleotide sequence ID" value="NZ_AP021881.1"/>
</dbReference>
<dbReference type="SMART" id="SM00448">
    <property type="entry name" value="REC"/>
    <property type="match status" value="1"/>
</dbReference>
<dbReference type="Pfam" id="PF13487">
    <property type="entry name" value="HD_5"/>
    <property type="match status" value="1"/>
</dbReference>
<dbReference type="PROSITE" id="PS50110">
    <property type="entry name" value="RESPONSE_REGULATORY"/>
    <property type="match status" value="1"/>
</dbReference>
<dbReference type="AlphaFoldDB" id="A0A809SI57"/>
<proteinExistence type="predicted"/>